<proteinExistence type="predicted"/>
<feature type="chain" id="PRO_5044891648" evidence="3">
    <location>
        <begin position="22"/>
        <end position="286"/>
    </location>
</feature>
<dbReference type="PROSITE" id="PS50005">
    <property type="entry name" value="TPR"/>
    <property type="match status" value="1"/>
</dbReference>
<gene>
    <name evidence="4" type="ORF">URODEC1_LOCUS113508</name>
</gene>
<dbReference type="EMBL" id="OZ075118">
    <property type="protein sequence ID" value="CAL5089726.1"/>
    <property type="molecule type" value="Genomic_DNA"/>
</dbReference>
<feature type="signal peptide" evidence="3">
    <location>
        <begin position="1"/>
        <end position="21"/>
    </location>
</feature>
<dbReference type="Proteomes" id="UP001497457">
    <property type="component" value="Chromosome 8b"/>
</dbReference>
<sequence>MARLLLGGAAVVLLGVGVAAADAAFSSSVRPPRPRAQEGPLFSNVVRTELVDASRAFLSAVLLRAPPLSGERLRSVERAVSRALQEDGGAAGGGATDLRLLLALLAARDGRFDDAMRLYGEAARADPADPRPRALGEVLSALTGRQLVAAAAAELELRWEEDCRYLPAGDAAQLLVLVDELVVAAALGGAPGAFVAGGGGGSSSLPEPRPLFVHAAARRADVGLAAALRDEEMPARKRLQLAALRAFLGVSVESVVKTTTVSVGVPEPKEGEDEGEDEDKETRRPA</sequence>
<keyword evidence="3" id="KW-0732">Signal</keyword>
<reference evidence="4" key="1">
    <citation type="submission" date="2024-10" db="EMBL/GenBank/DDBJ databases">
        <authorList>
            <person name="Ryan C."/>
        </authorList>
    </citation>
    <scope>NUCLEOTIDE SEQUENCE [LARGE SCALE GENOMIC DNA]</scope>
</reference>
<evidence type="ECO:0000256" key="2">
    <source>
        <dbReference type="SAM" id="MobiDB-lite"/>
    </source>
</evidence>
<feature type="region of interest" description="Disordered" evidence="2">
    <location>
        <begin position="259"/>
        <end position="286"/>
    </location>
</feature>
<accession>A0ABC9G9G5</accession>
<keyword evidence="5" id="KW-1185">Reference proteome</keyword>
<evidence type="ECO:0000313" key="5">
    <source>
        <dbReference type="Proteomes" id="UP001497457"/>
    </source>
</evidence>
<evidence type="ECO:0000313" key="4">
    <source>
        <dbReference type="EMBL" id="CAL5089726.1"/>
    </source>
</evidence>
<keyword evidence="1" id="KW-0802">TPR repeat</keyword>
<organism evidence="4 5">
    <name type="scientific">Urochloa decumbens</name>
    <dbReference type="NCBI Taxonomy" id="240449"/>
    <lineage>
        <taxon>Eukaryota</taxon>
        <taxon>Viridiplantae</taxon>
        <taxon>Streptophyta</taxon>
        <taxon>Embryophyta</taxon>
        <taxon>Tracheophyta</taxon>
        <taxon>Spermatophyta</taxon>
        <taxon>Magnoliopsida</taxon>
        <taxon>Liliopsida</taxon>
        <taxon>Poales</taxon>
        <taxon>Poaceae</taxon>
        <taxon>PACMAD clade</taxon>
        <taxon>Panicoideae</taxon>
        <taxon>Panicodae</taxon>
        <taxon>Paniceae</taxon>
        <taxon>Melinidinae</taxon>
        <taxon>Urochloa</taxon>
    </lineage>
</organism>
<feature type="repeat" description="TPR" evidence="1">
    <location>
        <begin position="96"/>
        <end position="129"/>
    </location>
</feature>
<dbReference type="InterPro" id="IPR019734">
    <property type="entry name" value="TPR_rpt"/>
</dbReference>
<evidence type="ECO:0000256" key="1">
    <source>
        <dbReference type="PROSITE-ProRule" id="PRU00339"/>
    </source>
</evidence>
<dbReference type="AlphaFoldDB" id="A0ABC9G9G5"/>
<feature type="compositionally biased region" description="Acidic residues" evidence="2">
    <location>
        <begin position="270"/>
        <end position="279"/>
    </location>
</feature>
<name>A0ABC9G9G5_9POAL</name>
<evidence type="ECO:0000256" key="3">
    <source>
        <dbReference type="SAM" id="SignalP"/>
    </source>
</evidence>
<protein>
    <submittedName>
        <fullName evidence="4">Uncharacterized protein</fullName>
    </submittedName>
</protein>